<sequence>MFAFPSSFFEMWLRWHAYRKYKRRSRHSFNRACFKLISLMRRLPTNSLIIDAGANVGDVTAYFLGQGMRVIAFEPDPTALAILQKRFSGNDKVTIENKAVGAKAGHAPFFQTAAVRKGAIYQTEWSSLDRRDVHDDAITSVEVVDLVAYINALPQKVSILKLDIEGTEAEVLEAILDAGVETKIDLIVAETHERFSPELATRISALKERIAARRISNVELGWR</sequence>
<dbReference type="NCBIfam" id="TIGR01444">
    <property type="entry name" value="fkbM_fam"/>
    <property type="match status" value="1"/>
</dbReference>
<dbReference type="EMBL" id="QKOD01000005">
    <property type="protein sequence ID" value="RNJ44092.1"/>
    <property type="molecule type" value="Genomic_DNA"/>
</dbReference>
<dbReference type="AlphaFoldDB" id="A0A3M9X8T5"/>
<organism evidence="2 3">
    <name type="scientific">Mesorhizobium japonicum</name>
    <dbReference type="NCBI Taxonomy" id="2066070"/>
    <lineage>
        <taxon>Bacteria</taxon>
        <taxon>Pseudomonadati</taxon>
        <taxon>Pseudomonadota</taxon>
        <taxon>Alphaproteobacteria</taxon>
        <taxon>Hyphomicrobiales</taxon>
        <taxon>Phyllobacteriaceae</taxon>
        <taxon>Mesorhizobium</taxon>
    </lineage>
</organism>
<dbReference type="Proteomes" id="UP000275436">
    <property type="component" value="Unassembled WGS sequence"/>
</dbReference>
<protein>
    <recommendedName>
        <fullName evidence="1">Methyltransferase FkbM domain-containing protein</fullName>
    </recommendedName>
</protein>
<dbReference type="PANTHER" id="PTHR34203">
    <property type="entry name" value="METHYLTRANSFERASE, FKBM FAMILY PROTEIN"/>
    <property type="match status" value="1"/>
</dbReference>
<feature type="domain" description="Methyltransferase FkbM" evidence="1">
    <location>
        <begin position="51"/>
        <end position="195"/>
    </location>
</feature>
<comment type="caution">
    <text evidence="2">The sequence shown here is derived from an EMBL/GenBank/DDBJ whole genome shotgun (WGS) entry which is preliminary data.</text>
</comment>
<dbReference type="InterPro" id="IPR052514">
    <property type="entry name" value="SAM-dependent_MTase"/>
</dbReference>
<dbReference type="InterPro" id="IPR006342">
    <property type="entry name" value="FkbM_mtfrase"/>
</dbReference>
<dbReference type="PANTHER" id="PTHR34203:SF15">
    <property type="entry name" value="SLL1173 PROTEIN"/>
    <property type="match status" value="1"/>
</dbReference>
<evidence type="ECO:0000313" key="3">
    <source>
        <dbReference type="Proteomes" id="UP000275436"/>
    </source>
</evidence>
<dbReference type="Gene3D" id="3.40.50.150">
    <property type="entry name" value="Vaccinia Virus protein VP39"/>
    <property type="match status" value="1"/>
</dbReference>
<accession>A0A3M9X8T5</accession>
<gene>
    <name evidence="2" type="ORF">DNR46_21345</name>
</gene>
<dbReference type="Pfam" id="PF05050">
    <property type="entry name" value="Methyltransf_21"/>
    <property type="match status" value="1"/>
</dbReference>
<evidence type="ECO:0000313" key="2">
    <source>
        <dbReference type="EMBL" id="RNJ44092.1"/>
    </source>
</evidence>
<proteinExistence type="predicted"/>
<evidence type="ECO:0000259" key="1">
    <source>
        <dbReference type="Pfam" id="PF05050"/>
    </source>
</evidence>
<dbReference type="InterPro" id="IPR029063">
    <property type="entry name" value="SAM-dependent_MTases_sf"/>
</dbReference>
<name>A0A3M9X8T5_9HYPH</name>
<dbReference type="RefSeq" id="WP_123168879.1">
    <property type="nucleotide sequence ID" value="NZ_QKOD01000005.1"/>
</dbReference>
<dbReference type="SUPFAM" id="SSF53335">
    <property type="entry name" value="S-adenosyl-L-methionine-dependent methyltransferases"/>
    <property type="match status" value="1"/>
</dbReference>
<reference evidence="2 3" key="1">
    <citation type="journal article" date="2018" name="Mol. Plant Microbe Interact.">
        <title>Taxonomically Different Co-Microsymbionts of a Relict Legume, Oxytropis popoviana, Have Complementary Sets of Symbiotic Genes and Together Increase the Efficiency of Plant Nodulation.</title>
        <authorList>
            <person name="Safronova V."/>
            <person name="Belimov A."/>
            <person name="Sazanova A."/>
            <person name="Chirak E."/>
            <person name="Verkhozina A."/>
            <person name="Kuznetsova I."/>
            <person name="Andronov E."/>
            <person name="Puhalsky J."/>
            <person name="Tikhonovich I."/>
        </authorList>
    </citation>
    <scope>NUCLEOTIDE SEQUENCE [LARGE SCALE GENOMIC DNA]</scope>
    <source>
        <strain evidence="2 3">Opo-235</strain>
    </source>
</reference>